<evidence type="ECO:0000313" key="3">
    <source>
        <dbReference type="Proteomes" id="UP000677016"/>
    </source>
</evidence>
<reference evidence="2" key="1">
    <citation type="submission" date="2021-04" db="EMBL/GenBank/DDBJ databases">
        <title>Phycicoccus avicenniae sp. nov., a novel endophytic actinomycetes isolated from branch of Avicennia mariana.</title>
        <authorList>
            <person name="Tuo L."/>
        </authorList>
    </citation>
    <scope>NUCLEOTIDE SEQUENCE</scope>
    <source>
        <strain evidence="2">BSK3Z-2</strain>
    </source>
</reference>
<feature type="region of interest" description="Disordered" evidence="1">
    <location>
        <begin position="80"/>
        <end position="105"/>
    </location>
</feature>
<evidence type="ECO:0000256" key="1">
    <source>
        <dbReference type="SAM" id="MobiDB-lite"/>
    </source>
</evidence>
<sequence>MAGLAGVRGEGADAGVTGEEADAGVAGDAADAGVAGLCGVAADAGVVGDCGVGAVGALVEAGSALAVGVLAGVEAAGVADGPDVACTPSPTRASPRSSAMAPPATVVPATATAPSAPLTTQALREGVLIIVPLVRGRPSVDRCHDSPAPG</sequence>
<dbReference type="AlphaFoldDB" id="A0A941I0M5"/>
<dbReference type="Proteomes" id="UP000677016">
    <property type="component" value="Unassembled WGS sequence"/>
</dbReference>
<keyword evidence="3" id="KW-1185">Reference proteome</keyword>
<evidence type="ECO:0000313" key="2">
    <source>
        <dbReference type="EMBL" id="MBR7743376.1"/>
    </source>
</evidence>
<name>A0A941I0M5_9MICO</name>
<gene>
    <name evidence="2" type="ORF">KC207_08750</name>
</gene>
<dbReference type="RefSeq" id="WP_211602632.1">
    <property type="nucleotide sequence ID" value="NZ_JAGSNF010000010.1"/>
</dbReference>
<comment type="caution">
    <text evidence="2">The sequence shown here is derived from an EMBL/GenBank/DDBJ whole genome shotgun (WGS) entry which is preliminary data.</text>
</comment>
<organism evidence="2 3">
    <name type="scientific">Phycicoccus avicenniae</name>
    <dbReference type="NCBI Taxonomy" id="2828860"/>
    <lineage>
        <taxon>Bacteria</taxon>
        <taxon>Bacillati</taxon>
        <taxon>Actinomycetota</taxon>
        <taxon>Actinomycetes</taxon>
        <taxon>Micrococcales</taxon>
        <taxon>Intrasporangiaceae</taxon>
        <taxon>Phycicoccus</taxon>
    </lineage>
</organism>
<proteinExistence type="predicted"/>
<accession>A0A941I0M5</accession>
<dbReference type="EMBL" id="JAGSNF010000010">
    <property type="protein sequence ID" value="MBR7743376.1"/>
    <property type="molecule type" value="Genomic_DNA"/>
</dbReference>
<protein>
    <submittedName>
        <fullName evidence="2">Uncharacterized protein</fullName>
    </submittedName>
</protein>